<dbReference type="Proteomes" id="UP000559404">
    <property type="component" value="Unassembled WGS sequence"/>
</dbReference>
<keyword evidence="2" id="KW-0560">Oxidoreductase</keyword>
<dbReference type="PROSITE" id="PS00061">
    <property type="entry name" value="ADH_SHORT"/>
    <property type="match status" value="1"/>
</dbReference>
<dbReference type="Gene3D" id="3.40.50.720">
    <property type="entry name" value="NAD(P)-binding Rossmann-like Domain"/>
    <property type="match status" value="1"/>
</dbReference>
<reference evidence="3 4" key="2">
    <citation type="submission" date="2020-08" db="EMBL/GenBank/DDBJ databases">
        <title>Stappia taiwanensis sp. nov., isolated from a coastal thermal spring.</title>
        <authorList>
            <person name="Kampfer P."/>
        </authorList>
    </citation>
    <scope>NUCLEOTIDE SEQUENCE [LARGE SCALE GENOMIC DNA]</scope>
    <source>
        <strain evidence="3 4">DSM 23284</strain>
    </source>
</reference>
<dbReference type="FunFam" id="3.40.50.720:FF:000084">
    <property type="entry name" value="Short-chain dehydrogenase reductase"/>
    <property type="match status" value="1"/>
</dbReference>
<evidence type="ECO:0000256" key="1">
    <source>
        <dbReference type="ARBA" id="ARBA00006484"/>
    </source>
</evidence>
<dbReference type="EMBL" id="JACEON010000023">
    <property type="protein sequence ID" value="MBA4613708.1"/>
    <property type="molecule type" value="Genomic_DNA"/>
</dbReference>
<dbReference type="InterPro" id="IPR020904">
    <property type="entry name" value="Sc_DH/Rdtase_CS"/>
</dbReference>
<dbReference type="PRINTS" id="PR00080">
    <property type="entry name" value="SDRFAMILY"/>
</dbReference>
<dbReference type="NCBIfam" id="NF005893">
    <property type="entry name" value="PRK07856.1"/>
    <property type="match status" value="1"/>
</dbReference>
<protein>
    <submittedName>
        <fullName evidence="3">SDR family oxidoreductase</fullName>
    </submittedName>
</protein>
<organism evidence="3 4">
    <name type="scientific">Stappia taiwanensis</name>
    <dbReference type="NCBI Taxonomy" id="992267"/>
    <lineage>
        <taxon>Bacteria</taxon>
        <taxon>Pseudomonadati</taxon>
        <taxon>Pseudomonadota</taxon>
        <taxon>Alphaproteobacteria</taxon>
        <taxon>Hyphomicrobiales</taxon>
        <taxon>Stappiaceae</taxon>
        <taxon>Stappia</taxon>
    </lineage>
</organism>
<evidence type="ECO:0000256" key="2">
    <source>
        <dbReference type="ARBA" id="ARBA00023002"/>
    </source>
</evidence>
<keyword evidence="4" id="KW-1185">Reference proteome</keyword>
<dbReference type="InterPro" id="IPR002347">
    <property type="entry name" value="SDR_fam"/>
</dbReference>
<dbReference type="AlphaFoldDB" id="A0A838XYV0"/>
<comment type="similarity">
    <text evidence="1">Belongs to the short-chain dehydrogenases/reductases (SDR) family.</text>
</comment>
<dbReference type="InterPro" id="IPR036291">
    <property type="entry name" value="NAD(P)-bd_dom_sf"/>
</dbReference>
<name>A0A838XYV0_9HYPH</name>
<dbReference type="PANTHER" id="PTHR42760">
    <property type="entry name" value="SHORT-CHAIN DEHYDROGENASES/REDUCTASES FAMILY MEMBER"/>
    <property type="match status" value="1"/>
</dbReference>
<dbReference type="PRINTS" id="PR00081">
    <property type="entry name" value="GDHRDH"/>
</dbReference>
<dbReference type="CDD" id="cd05233">
    <property type="entry name" value="SDR_c"/>
    <property type="match status" value="1"/>
</dbReference>
<evidence type="ECO:0000313" key="4">
    <source>
        <dbReference type="Proteomes" id="UP000559404"/>
    </source>
</evidence>
<dbReference type="NCBIfam" id="NF005559">
    <property type="entry name" value="PRK07231.1"/>
    <property type="match status" value="1"/>
</dbReference>
<reference evidence="3 4" key="1">
    <citation type="submission" date="2020-07" db="EMBL/GenBank/DDBJ databases">
        <authorList>
            <person name="Li M."/>
        </authorList>
    </citation>
    <scope>NUCLEOTIDE SEQUENCE [LARGE SCALE GENOMIC DNA]</scope>
    <source>
        <strain evidence="3 4">DSM 23284</strain>
    </source>
</reference>
<dbReference type="GO" id="GO:0016616">
    <property type="term" value="F:oxidoreductase activity, acting on the CH-OH group of donors, NAD or NADP as acceptor"/>
    <property type="evidence" value="ECO:0007669"/>
    <property type="project" value="TreeGrafter"/>
</dbReference>
<dbReference type="Pfam" id="PF13561">
    <property type="entry name" value="adh_short_C2"/>
    <property type="match status" value="1"/>
</dbReference>
<dbReference type="RefSeq" id="WP_181761908.1">
    <property type="nucleotide sequence ID" value="NZ_BMCR01000002.1"/>
</dbReference>
<gene>
    <name evidence="3" type="ORF">H1W37_18775</name>
</gene>
<evidence type="ECO:0000313" key="3">
    <source>
        <dbReference type="EMBL" id="MBA4613708.1"/>
    </source>
</evidence>
<comment type="caution">
    <text evidence="3">The sequence shown here is derived from an EMBL/GenBank/DDBJ whole genome shotgun (WGS) entry which is preliminary data.</text>
</comment>
<proteinExistence type="inferred from homology"/>
<dbReference type="PANTHER" id="PTHR42760:SF133">
    <property type="entry name" value="3-OXOACYL-[ACYL-CARRIER-PROTEIN] REDUCTASE"/>
    <property type="match status" value="1"/>
</dbReference>
<dbReference type="SUPFAM" id="SSF51735">
    <property type="entry name" value="NAD(P)-binding Rossmann-fold domains"/>
    <property type="match status" value="1"/>
</dbReference>
<accession>A0A838XYV0</accession>
<sequence length="266" mass="27398">MTETGLPDADIRLDGCVAIVTGGTRGIGADIARELLAAGAEVAVCGRSAPETLPQAGGRSARFWPCDVRKHEEVAGFVETVGREYGRIDILVNNAGGSPAVDAATVSPRFHEAILALNLTAPIHLSQAVAPWMRKGAEAGSIVNIASVSATRPSPGTAVYGAAKAGLLGLTRSLAAEWGPDIRVNAIVVGLVETGGEAQPYGTEAARSAIAASLPARRMGRPEDIAKGVLFLCSPMARYISGATLEIHGGGEKPLFLDQVERLGAD</sequence>